<evidence type="ECO:0000256" key="9">
    <source>
        <dbReference type="ARBA" id="ARBA00023079"/>
    </source>
</evidence>
<proteinExistence type="predicted"/>
<dbReference type="Gene3D" id="3.50.30.50">
    <property type="entry name" value="Putative cyclase"/>
    <property type="match status" value="1"/>
</dbReference>
<dbReference type="Pfam" id="PF04199">
    <property type="entry name" value="Cyclase"/>
    <property type="match status" value="1"/>
</dbReference>
<dbReference type="EC" id="3.5.1.9" evidence="4"/>
<gene>
    <name evidence="12" type="ORF">CDSM653_01038</name>
</gene>
<evidence type="ECO:0000256" key="1">
    <source>
        <dbReference type="ARBA" id="ARBA00001947"/>
    </source>
</evidence>
<evidence type="ECO:0000256" key="11">
    <source>
        <dbReference type="ARBA" id="ARBA00060547"/>
    </source>
</evidence>
<comment type="pathway">
    <text evidence="11">Amino-acid degradation; L-tryptophan degradation via kynurenine pathway; L-kynurenine from L-tryptophan: step 2/2.</text>
</comment>
<evidence type="ECO:0000256" key="10">
    <source>
        <dbReference type="ARBA" id="ARBA00048496"/>
    </source>
</evidence>
<reference evidence="12 13" key="2">
    <citation type="journal article" date="2015" name="BMC Genomics">
        <title>Analysis of three genomes within the thermophilic bacterial species Caldanaerobacter subterraneus with a focus on carbon monoxide dehydrogenase evolution and hydrolase diversity.</title>
        <authorList>
            <person name="Sant'Anna F.H."/>
            <person name="Lebedinsky A.V."/>
            <person name="Sokolova T.G."/>
            <person name="Robb F.T."/>
            <person name="Gonzalez J.M."/>
        </authorList>
    </citation>
    <scope>NUCLEOTIDE SEQUENCE [LARGE SCALE GENOMIC DNA]</scope>
    <source>
        <strain evidence="12 13">DSM 12653</strain>
    </source>
</reference>
<evidence type="ECO:0000256" key="7">
    <source>
        <dbReference type="ARBA" id="ARBA00022801"/>
    </source>
</evidence>
<accession>A0A0F5PMU3</accession>
<comment type="function">
    <text evidence="2">Catalyzes the hydrolysis of N-formyl-L-kynurenine to L-kynurenine, the second step in the kynurenine pathway of tryptophan degradation.</text>
</comment>
<evidence type="ECO:0000313" key="13">
    <source>
        <dbReference type="Proteomes" id="UP000010146"/>
    </source>
</evidence>
<dbReference type="GO" id="GO:0046872">
    <property type="term" value="F:metal ion binding"/>
    <property type="evidence" value="ECO:0007669"/>
    <property type="project" value="UniProtKB-KW"/>
</dbReference>
<dbReference type="FunFam" id="3.50.30.50:FF:000001">
    <property type="entry name" value="Kynurenine formamidase"/>
    <property type="match status" value="1"/>
</dbReference>
<dbReference type="EMBL" id="ABXP02000061">
    <property type="protein sequence ID" value="KKC29930.1"/>
    <property type="molecule type" value="Genomic_DNA"/>
</dbReference>
<evidence type="ECO:0000256" key="8">
    <source>
        <dbReference type="ARBA" id="ARBA00022833"/>
    </source>
</evidence>
<dbReference type="AlphaFoldDB" id="A0A0F5PMU3"/>
<keyword evidence="6" id="KW-0479">Metal-binding</keyword>
<organism evidence="12 13">
    <name type="scientific">Caldanaerobacter subterraneus subsp. pacificus DSM 12653</name>
    <dbReference type="NCBI Taxonomy" id="391606"/>
    <lineage>
        <taxon>Bacteria</taxon>
        <taxon>Bacillati</taxon>
        <taxon>Bacillota</taxon>
        <taxon>Clostridia</taxon>
        <taxon>Thermoanaerobacterales</taxon>
        <taxon>Thermoanaerobacteraceae</taxon>
        <taxon>Caldanaerobacter</taxon>
    </lineage>
</organism>
<dbReference type="PANTHER" id="PTHR31118">
    <property type="entry name" value="CYCLASE-LIKE PROTEIN 2"/>
    <property type="match status" value="1"/>
</dbReference>
<evidence type="ECO:0000256" key="5">
    <source>
        <dbReference type="ARBA" id="ARBA00014889"/>
    </source>
</evidence>
<protein>
    <recommendedName>
        <fullName evidence="5">Kynurenine formamidase</fullName>
        <ecNumber evidence="4">3.5.1.9</ecNumber>
    </recommendedName>
</protein>
<evidence type="ECO:0000256" key="6">
    <source>
        <dbReference type="ARBA" id="ARBA00022723"/>
    </source>
</evidence>
<dbReference type="GO" id="GO:0004061">
    <property type="term" value="F:arylformamidase activity"/>
    <property type="evidence" value="ECO:0007669"/>
    <property type="project" value="UniProtKB-EC"/>
</dbReference>
<evidence type="ECO:0000313" key="12">
    <source>
        <dbReference type="EMBL" id="KKC29930.1"/>
    </source>
</evidence>
<reference evidence="13" key="3">
    <citation type="submission" date="2015-02" db="EMBL/GenBank/DDBJ databases">
        <title>Genome analysis of three genomes within the thermophilic hydrogenogenic bacterial species Caldanaerobacter subterraneus.</title>
        <authorList>
            <person name="Sant'Anna F.H."/>
            <person name="Lebedinsky A."/>
            <person name="Sokolova T."/>
            <person name="Robb F.T."/>
            <person name="Gonzalez J.M."/>
        </authorList>
    </citation>
    <scope>NUCLEOTIDE SEQUENCE [LARGE SCALE GENOMIC DNA]</scope>
    <source>
        <strain evidence="13">DSM 12653</strain>
    </source>
</reference>
<dbReference type="PANTHER" id="PTHR31118:SF12">
    <property type="entry name" value="CYCLASE-LIKE PROTEIN 2"/>
    <property type="match status" value="1"/>
</dbReference>
<comment type="catalytic activity">
    <reaction evidence="10">
        <text>N-formyl-L-kynurenine + H2O = L-kynurenine + formate + H(+)</text>
        <dbReference type="Rhea" id="RHEA:13009"/>
        <dbReference type="ChEBI" id="CHEBI:15377"/>
        <dbReference type="ChEBI" id="CHEBI:15378"/>
        <dbReference type="ChEBI" id="CHEBI:15740"/>
        <dbReference type="ChEBI" id="CHEBI:57959"/>
        <dbReference type="ChEBI" id="CHEBI:58629"/>
        <dbReference type="EC" id="3.5.1.9"/>
    </reaction>
</comment>
<evidence type="ECO:0000256" key="4">
    <source>
        <dbReference type="ARBA" id="ARBA00012930"/>
    </source>
</evidence>
<evidence type="ECO:0000256" key="2">
    <source>
        <dbReference type="ARBA" id="ARBA00002204"/>
    </source>
</evidence>
<comment type="subunit">
    <text evidence="3">Homodimer.</text>
</comment>
<keyword evidence="8" id="KW-0862">Zinc</keyword>
<comment type="cofactor">
    <cofactor evidence="1">
        <name>Zn(2+)</name>
        <dbReference type="ChEBI" id="CHEBI:29105"/>
    </cofactor>
</comment>
<sequence>MECVNGGMEMKIYDISMEIHENMTVYKNKQEKRPQHTITVQQGDVTESRICMDMHTGAHVDAPLHMLNGGDTIENIDLKKVITKCKVFDFTHLSYKITEEDLKDKQIEKGDFVIFKTRNSFREDFDFQFVYLEKSGAEFLKEKGVIGVGIDALGIERDQPEHETHKILFGSGIVILEGLRLKDVEEGEYFLFAAPLKIKGAEAAPTRAVLIKEE</sequence>
<dbReference type="SUPFAM" id="SSF102198">
    <property type="entry name" value="Putative cyclase"/>
    <property type="match status" value="1"/>
</dbReference>
<dbReference type="GO" id="GO:0019441">
    <property type="term" value="P:L-tryptophan catabolic process to kynurenine"/>
    <property type="evidence" value="ECO:0007669"/>
    <property type="project" value="InterPro"/>
</dbReference>
<name>A0A0F5PMU3_9THEO</name>
<comment type="caution">
    <text evidence="12">The sequence shown here is derived from an EMBL/GenBank/DDBJ whole genome shotgun (WGS) entry which is preliminary data.</text>
</comment>
<reference evidence="12 13" key="1">
    <citation type="submission" date="2008-07" db="EMBL/GenBank/DDBJ databases">
        <authorList>
            <person name="Gonzalez J."/>
            <person name="Sokolova T."/>
            <person name="Ferriera S."/>
            <person name="Johnson J."/>
            <person name="Kravitz S."/>
            <person name="Beeson K."/>
            <person name="Sutton G."/>
            <person name="Rogers Y.-H."/>
            <person name="Friedman R."/>
            <person name="Frazier M."/>
            <person name="Venter J.C."/>
        </authorList>
    </citation>
    <scope>NUCLEOTIDE SEQUENCE [LARGE SCALE GENOMIC DNA]</scope>
    <source>
        <strain evidence="12 13">DSM 12653</strain>
    </source>
</reference>
<dbReference type="InterPro" id="IPR037175">
    <property type="entry name" value="KFase_sf"/>
</dbReference>
<keyword evidence="7" id="KW-0378">Hydrolase</keyword>
<dbReference type="InterPro" id="IPR007325">
    <property type="entry name" value="KFase/CYL"/>
</dbReference>
<dbReference type="Proteomes" id="UP000010146">
    <property type="component" value="Unassembled WGS sequence"/>
</dbReference>
<keyword evidence="9" id="KW-0823">Tryptophan catabolism</keyword>
<evidence type="ECO:0000256" key="3">
    <source>
        <dbReference type="ARBA" id="ARBA00011738"/>
    </source>
</evidence>